<dbReference type="STRING" id="33935.ADM90_00275"/>
<sequence>MSKFYEKVTYRDVEEDLQSQKSVDKWIFGLLLIVIGFVPLIVMASVVEVQSPLVTNVSALTGGAKGDMFTHYKALVVVVITVLAALLFMAKILFMDGKIHKTKLNYAIGAFAVAIVLSTIFSPNISIALHGQYNRSDGAISWLCYLALFFIAMNIDYPKKVLNYVLYSLYPFVIINLYIITMNFYGHDLLQKTAIQKLVQAFLPAGANISEGSILVGTLNQWNYMSGMFAIMTVMFLAAAVLEKHIGRAIGHLIIAVMSIAVMLMSVSTSGFLTVCAMMLVVLFVAFRSEKKVQSFVMIAVFLVATAPVFHVLASKNANVWTESVGFVVKSNPYVKEQPTPATSLKDTVEFDWMMKAYAAEKFELPVLPERATSAGSGRAYIWSKGVDLVKGRPLFGYGLDTFMYNFPHYAIDARAGMYDENTITDKPHNMYVGWLYGTGIVGFLSIIVLLGISLFNPLKMAIKQSKSSVWVLGIAWGAYLIQGFFNDSLPGISAVMWAIAGILLAMTLKIRSS</sequence>
<evidence type="ECO:0000313" key="8">
    <source>
        <dbReference type="Proteomes" id="UP000037977"/>
    </source>
</evidence>
<protein>
    <recommendedName>
        <fullName evidence="6">O-antigen ligase-related domain-containing protein</fullName>
    </recommendedName>
</protein>
<comment type="caution">
    <text evidence="7">The sequence shown here is derived from an EMBL/GenBank/DDBJ whole genome shotgun (WGS) entry which is preliminary data.</text>
</comment>
<dbReference type="PANTHER" id="PTHR37422">
    <property type="entry name" value="TEICHURONIC ACID BIOSYNTHESIS PROTEIN TUAE"/>
    <property type="match status" value="1"/>
</dbReference>
<feature type="transmembrane region" description="Helical" evidence="5">
    <location>
        <begin position="435"/>
        <end position="456"/>
    </location>
</feature>
<keyword evidence="8" id="KW-1185">Reference proteome</keyword>
<evidence type="ECO:0000313" key="7">
    <source>
        <dbReference type="EMBL" id="KOY83885.1"/>
    </source>
</evidence>
<reference evidence="7 8" key="1">
    <citation type="submission" date="2015-07" db="EMBL/GenBank/DDBJ databases">
        <title>Genome sequencing project for genomic taxonomy and phylogenomics of Bacillus-like bacteria.</title>
        <authorList>
            <person name="Liu B."/>
            <person name="Wang J."/>
            <person name="Zhu Y."/>
            <person name="Liu G."/>
            <person name="Chen Q."/>
            <person name="Chen Z."/>
            <person name="Che J."/>
            <person name="Ge C."/>
            <person name="Shi H."/>
            <person name="Pan Z."/>
            <person name="Liu X."/>
        </authorList>
    </citation>
    <scope>NUCLEOTIDE SEQUENCE [LARGE SCALE GENOMIC DNA]</scope>
    <source>
        <strain evidence="7 8">DSM 54</strain>
    </source>
</reference>
<evidence type="ECO:0000256" key="2">
    <source>
        <dbReference type="ARBA" id="ARBA00022692"/>
    </source>
</evidence>
<dbReference type="AlphaFoldDB" id="A0A0N0UXD2"/>
<evidence type="ECO:0000259" key="6">
    <source>
        <dbReference type="Pfam" id="PF04932"/>
    </source>
</evidence>
<keyword evidence="3 5" id="KW-1133">Transmembrane helix</keyword>
<evidence type="ECO:0000256" key="3">
    <source>
        <dbReference type="ARBA" id="ARBA00022989"/>
    </source>
</evidence>
<feature type="transmembrane region" description="Helical" evidence="5">
    <location>
        <begin position="249"/>
        <end position="266"/>
    </location>
</feature>
<proteinExistence type="predicted"/>
<organism evidence="7 8">
    <name type="scientific">Lysinibacillus macroides</name>
    <dbReference type="NCBI Taxonomy" id="33935"/>
    <lineage>
        <taxon>Bacteria</taxon>
        <taxon>Bacillati</taxon>
        <taxon>Bacillota</taxon>
        <taxon>Bacilli</taxon>
        <taxon>Bacillales</taxon>
        <taxon>Bacillaceae</taxon>
        <taxon>Lysinibacillus</taxon>
    </lineage>
</organism>
<gene>
    <name evidence="7" type="ORF">ADM90_00275</name>
</gene>
<dbReference type="Proteomes" id="UP000037977">
    <property type="component" value="Unassembled WGS sequence"/>
</dbReference>
<dbReference type="PATRIC" id="fig|33935.3.peg.2892"/>
<feature type="transmembrane region" description="Helical" evidence="5">
    <location>
        <begin position="164"/>
        <end position="185"/>
    </location>
</feature>
<feature type="transmembrane region" description="Helical" evidence="5">
    <location>
        <begin position="272"/>
        <end position="289"/>
    </location>
</feature>
<keyword evidence="2 5" id="KW-0812">Transmembrane</keyword>
<comment type="subcellular location">
    <subcellularLocation>
        <location evidence="1">Membrane</location>
        <topology evidence="1">Multi-pass membrane protein</topology>
    </subcellularLocation>
</comment>
<feature type="transmembrane region" description="Helical" evidence="5">
    <location>
        <begin position="26"/>
        <end position="47"/>
    </location>
</feature>
<evidence type="ECO:0000256" key="4">
    <source>
        <dbReference type="ARBA" id="ARBA00023136"/>
    </source>
</evidence>
<feature type="transmembrane region" description="Helical" evidence="5">
    <location>
        <begin position="468"/>
        <end position="486"/>
    </location>
</feature>
<dbReference type="InterPro" id="IPR007016">
    <property type="entry name" value="O-antigen_ligase-rel_domated"/>
</dbReference>
<dbReference type="PANTHER" id="PTHR37422:SF13">
    <property type="entry name" value="LIPOPOLYSACCHARIDE BIOSYNTHESIS PROTEIN PA4999-RELATED"/>
    <property type="match status" value="1"/>
</dbReference>
<dbReference type="GO" id="GO:0016020">
    <property type="term" value="C:membrane"/>
    <property type="evidence" value="ECO:0007669"/>
    <property type="project" value="UniProtKB-SubCell"/>
</dbReference>
<feature type="transmembrane region" description="Helical" evidence="5">
    <location>
        <begin position="492"/>
        <end position="509"/>
    </location>
</feature>
<dbReference type="OrthoDB" id="1762823at2"/>
<dbReference type="EMBL" id="LGCI01000002">
    <property type="protein sequence ID" value="KOY83885.1"/>
    <property type="molecule type" value="Genomic_DNA"/>
</dbReference>
<feature type="transmembrane region" description="Helical" evidence="5">
    <location>
        <begin position="74"/>
        <end position="94"/>
    </location>
</feature>
<feature type="transmembrane region" description="Helical" evidence="5">
    <location>
        <begin position="139"/>
        <end position="157"/>
    </location>
</feature>
<name>A0A0N0UXD2_9BACI</name>
<feature type="transmembrane region" description="Helical" evidence="5">
    <location>
        <begin position="106"/>
        <end position="127"/>
    </location>
</feature>
<feature type="domain" description="O-antigen ligase-related" evidence="6">
    <location>
        <begin position="255"/>
        <end position="447"/>
    </location>
</feature>
<evidence type="ECO:0000256" key="1">
    <source>
        <dbReference type="ARBA" id="ARBA00004141"/>
    </source>
</evidence>
<dbReference type="InterPro" id="IPR051533">
    <property type="entry name" value="WaaL-like"/>
</dbReference>
<accession>A0A0N0UXD2</accession>
<keyword evidence="4 5" id="KW-0472">Membrane</keyword>
<evidence type="ECO:0000256" key="5">
    <source>
        <dbReference type="SAM" id="Phobius"/>
    </source>
</evidence>
<feature type="transmembrane region" description="Helical" evidence="5">
    <location>
        <begin position="222"/>
        <end position="242"/>
    </location>
</feature>
<dbReference type="Pfam" id="PF04932">
    <property type="entry name" value="Wzy_C"/>
    <property type="match status" value="1"/>
</dbReference>
<dbReference type="RefSeq" id="WP_053993079.1">
    <property type="nucleotide sequence ID" value="NZ_CP065643.1"/>
</dbReference>
<feature type="transmembrane region" description="Helical" evidence="5">
    <location>
        <begin position="296"/>
        <end position="314"/>
    </location>
</feature>